<dbReference type="GO" id="GO:0016042">
    <property type="term" value="P:lipid catabolic process"/>
    <property type="evidence" value="ECO:0007669"/>
    <property type="project" value="InterPro"/>
</dbReference>
<name>A0AAJ0BQJ9_9PEZI</name>
<dbReference type="Proteomes" id="UP001244011">
    <property type="component" value="Unassembled WGS sequence"/>
</dbReference>
<dbReference type="GO" id="GO:0004623">
    <property type="term" value="F:phospholipase A2 activity"/>
    <property type="evidence" value="ECO:0007669"/>
    <property type="project" value="InterPro"/>
</dbReference>
<dbReference type="GO" id="GO:0005576">
    <property type="term" value="C:extracellular region"/>
    <property type="evidence" value="ECO:0007669"/>
    <property type="project" value="InterPro"/>
</dbReference>
<dbReference type="PANTHER" id="PTHR12824:SF8">
    <property type="entry name" value="GXIVSPLA2, ISOFORM A"/>
    <property type="match status" value="1"/>
</dbReference>
<organism evidence="3 4">
    <name type="scientific">Phialemonium atrogriseum</name>
    <dbReference type="NCBI Taxonomy" id="1093897"/>
    <lineage>
        <taxon>Eukaryota</taxon>
        <taxon>Fungi</taxon>
        <taxon>Dikarya</taxon>
        <taxon>Ascomycota</taxon>
        <taxon>Pezizomycotina</taxon>
        <taxon>Sordariomycetes</taxon>
        <taxon>Sordariomycetidae</taxon>
        <taxon>Cephalothecales</taxon>
        <taxon>Cephalothecaceae</taxon>
        <taxon>Phialemonium</taxon>
    </lineage>
</organism>
<keyword evidence="4" id="KW-1185">Reference proteome</keyword>
<evidence type="ECO:0000256" key="2">
    <source>
        <dbReference type="SAM" id="SignalP"/>
    </source>
</evidence>
<reference evidence="3" key="1">
    <citation type="submission" date="2023-06" db="EMBL/GenBank/DDBJ databases">
        <title>Genome-scale phylogeny and comparative genomics of the fungal order Sordariales.</title>
        <authorList>
            <consortium name="Lawrence Berkeley National Laboratory"/>
            <person name="Hensen N."/>
            <person name="Bonometti L."/>
            <person name="Westerberg I."/>
            <person name="Brannstrom I.O."/>
            <person name="Guillou S."/>
            <person name="Cros-Aarteil S."/>
            <person name="Calhoun S."/>
            <person name="Haridas S."/>
            <person name="Kuo A."/>
            <person name="Mondo S."/>
            <person name="Pangilinan J."/>
            <person name="Riley R."/>
            <person name="Labutti K."/>
            <person name="Andreopoulos B."/>
            <person name="Lipzen A."/>
            <person name="Chen C."/>
            <person name="Yanf M."/>
            <person name="Daum C."/>
            <person name="Ng V."/>
            <person name="Clum A."/>
            <person name="Steindorff A."/>
            <person name="Ohm R."/>
            <person name="Martin F."/>
            <person name="Silar P."/>
            <person name="Natvig D."/>
            <person name="Lalanne C."/>
            <person name="Gautier V."/>
            <person name="Ament-Velasquez S.L."/>
            <person name="Kruys A."/>
            <person name="Hutchinson M.I."/>
            <person name="Powell A.J."/>
            <person name="Barry K."/>
            <person name="Miller A.N."/>
            <person name="Grigoriev I.V."/>
            <person name="Debuchy R."/>
            <person name="Gladieux P."/>
            <person name="Thoren M.H."/>
            <person name="Johannesson H."/>
        </authorList>
    </citation>
    <scope>NUCLEOTIDE SEQUENCE</scope>
    <source>
        <strain evidence="3">8032-3</strain>
    </source>
</reference>
<dbReference type="GO" id="GO:0005509">
    <property type="term" value="F:calcium ion binding"/>
    <property type="evidence" value="ECO:0007669"/>
    <property type="project" value="InterPro"/>
</dbReference>
<dbReference type="SUPFAM" id="SSF48619">
    <property type="entry name" value="Phospholipase A2, PLA2"/>
    <property type="match status" value="1"/>
</dbReference>
<gene>
    <name evidence="3" type="ORF">QBC33DRAFT_600188</name>
</gene>
<feature type="signal peptide" evidence="2">
    <location>
        <begin position="1"/>
        <end position="17"/>
    </location>
</feature>
<dbReference type="GO" id="GO:0006644">
    <property type="term" value="P:phospholipid metabolic process"/>
    <property type="evidence" value="ECO:0007669"/>
    <property type="project" value="InterPro"/>
</dbReference>
<evidence type="ECO:0000256" key="1">
    <source>
        <dbReference type="SAM" id="MobiDB-lite"/>
    </source>
</evidence>
<sequence length="767" mass="80930">MKLSLIAGLANAAIVAASVQRRACGNNCDRAVGATRFGLATSAARLGDCNSYLRATVTLPTSTVLVTQTVSTTVTEGFTQTLAPVSFKRDQPAADKRTITAKSSKSIPAYASPCSNSCAYISACYCAGATASTVTEEAITVTSIVTITSSVTVPGDSPPYTPTGEVGTPPSDFTLTYTYDEVALPTFDTMTTPVTFPPATPTVECLTDPADPDAEFYLLDQSAGYLFNTAGKAGPPAAPKTEAEALAMSDMSKFNPPLYKFEKPASGPAGLFDIVLDDGATKLYLALNTKDGNVVFTTGTTNGAVKDKLITTLFGVTCKGLLTARQGATTYIWKATQGGSTLTPGTSANDTVMLLPKAGRTPLTGSAQRRGKAESGKAPRCRGAPQDVIARLKPNARGNNPNGCGPANGMDFVPDFNFGRCCDGHDNCYDDCQGQSTFEQCNDNFHSCMQGKCHDLLGSIWTFWLYPGCMGMADVYAYVVGTDLGVKAFNTANSERCECACPNTQPAGVTQSLCTVNGQLGCTPTGGDDSHNCGGCGWECPYKTHCSRGGCQCDNDRCGNLCLSLLTHPRNCGACGNVCASGYCYMGTCFDPPADSDQCYPVEGFTNGDFSTQDLTGWSYTATRIGSPGSTFDNPFDFVGVGAFMQFPLNVNDYYNLQFTTVLWQDVHVCPGTAYELDFTSLYYGGGLCNIRVMLGNRQLAYRDYPIMDVLHPSPPAPFGPYPVGPFSEGDPGTSAGDKSSLKLKFSVEVSCSPGGVAFLDFSLHAA</sequence>
<accession>A0AAJ0BQJ9</accession>
<dbReference type="GO" id="GO:0050482">
    <property type="term" value="P:arachidonate secretion"/>
    <property type="evidence" value="ECO:0007669"/>
    <property type="project" value="InterPro"/>
</dbReference>
<dbReference type="RefSeq" id="XP_060278848.1">
    <property type="nucleotide sequence ID" value="XM_060432074.1"/>
</dbReference>
<dbReference type="PANTHER" id="PTHR12824">
    <property type="entry name" value="GROUP XII SECRETORY PHOSPHOLIPASE A2 FAMILY MEMBER"/>
    <property type="match status" value="1"/>
</dbReference>
<dbReference type="EMBL" id="MU839035">
    <property type="protein sequence ID" value="KAK1762635.1"/>
    <property type="molecule type" value="Genomic_DNA"/>
</dbReference>
<feature type="chain" id="PRO_5042461556" evidence="2">
    <location>
        <begin position="18"/>
        <end position="767"/>
    </location>
</feature>
<evidence type="ECO:0000313" key="4">
    <source>
        <dbReference type="Proteomes" id="UP001244011"/>
    </source>
</evidence>
<protein>
    <submittedName>
        <fullName evidence="3">Uncharacterized protein</fullName>
    </submittedName>
</protein>
<comment type="caution">
    <text evidence="3">The sequence shown here is derived from an EMBL/GenBank/DDBJ whole genome shotgun (WGS) entry which is preliminary data.</text>
</comment>
<evidence type="ECO:0000313" key="3">
    <source>
        <dbReference type="EMBL" id="KAK1762635.1"/>
    </source>
</evidence>
<dbReference type="Gene3D" id="1.20.90.10">
    <property type="entry name" value="Phospholipase A2 domain"/>
    <property type="match status" value="1"/>
</dbReference>
<dbReference type="GeneID" id="85315261"/>
<dbReference type="InterPro" id="IPR010711">
    <property type="entry name" value="PLA2G12"/>
</dbReference>
<feature type="region of interest" description="Disordered" evidence="1">
    <location>
        <begin position="359"/>
        <end position="381"/>
    </location>
</feature>
<dbReference type="AlphaFoldDB" id="A0AAJ0BQJ9"/>
<proteinExistence type="predicted"/>
<dbReference type="InterPro" id="IPR036444">
    <property type="entry name" value="PLipase_A2_dom_sf"/>
</dbReference>
<keyword evidence="2" id="KW-0732">Signal</keyword>